<dbReference type="AlphaFoldDB" id="A0A9E7K3T2"/>
<name>A0A9E7K3T2_9LILI</name>
<accession>A0A9E7K3T2</accession>
<proteinExistence type="predicted"/>
<sequence length="94" mass="10486">MLQQAVQGPHVLPDRPFPPAASPLTCGRHPSSPIYSPHLSTPHILFIFRPNKQGFGPVGTSRLSSSTKLPFFFGCVKGRPQRSIPFLFNLHPWR</sequence>
<feature type="region of interest" description="Disordered" evidence="1">
    <location>
        <begin position="1"/>
        <end position="29"/>
    </location>
</feature>
<protein>
    <submittedName>
        <fullName evidence="2">Uncharacterized protein</fullName>
    </submittedName>
</protein>
<organism evidence="2 3">
    <name type="scientific">Musa troglodytarum</name>
    <name type="common">fe'i banana</name>
    <dbReference type="NCBI Taxonomy" id="320322"/>
    <lineage>
        <taxon>Eukaryota</taxon>
        <taxon>Viridiplantae</taxon>
        <taxon>Streptophyta</taxon>
        <taxon>Embryophyta</taxon>
        <taxon>Tracheophyta</taxon>
        <taxon>Spermatophyta</taxon>
        <taxon>Magnoliopsida</taxon>
        <taxon>Liliopsida</taxon>
        <taxon>Zingiberales</taxon>
        <taxon>Musaceae</taxon>
        <taxon>Musa</taxon>
    </lineage>
</organism>
<dbReference type="Proteomes" id="UP001055439">
    <property type="component" value="Chromosome 5"/>
</dbReference>
<reference evidence="2" key="1">
    <citation type="submission" date="2022-05" db="EMBL/GenBank/DDBJ databases">
        <title>The Musa troglodytarum L. genome provides insights into the mechanism of non-climacteric behaviour and enrichment of carotenoids.</title>
        <authorList>
            <person name="Wang J."/>
        </authorList>
    </citation>
    <scope>NUCLEOTIDE SEQUENCE</scope>
    <source>
        <tissue evidence="2">Leaf</tissue>
    </source>
</reference>
<keyword evidence="3" id="KW-1185">Reference proteome</keyword>
<evidence type="ECO:0000313" key="3">
    <source>
        <dbReference type="Proteomes" id="UP001055439"/>
    </source>
</evidence>
<evidence type="ECO:0000256" key="1">
    <source>
        <dbReference type="SAM" id="MobiDB-lite"/>
    </source>
</evidence>
<gene>
    <name evidence="2" type="ORF">MUK42_34502</name>
</gene>
<evidence type="ECO:0000313" key="2">
    <source>
        <dbReference type="EMBL" id="URE02662.1"/>
    </source>
</evidence>
<dbReference type="EMBL" id="CP097507">
    <property type="protein sequence ID" value="URE02662.1"/>
    <property type="molecule type" value="Genomic_DNA"/>
</dbReference>